<gene>
    <name evidence="4" type="ORF">ENL26_02240</name>
</gene>
<organism evidence="4">
    <name type="scientific">Kosmotoga arenicorallina</name>
    <dbReference type="NCBI Taxonomy" id="688066"/>
    <lineage>
        <taxon>Bacteria</taxon>
        <taxon>Thermotogati</taxon>
        <taxon>Thermotogota</taxon>
        <taxon>Thermotogae</taxon>
        <taxon>Kosmotogales</taxon>
        <taxon>Kosmotogaceae</taxon>
        <taxon>Kosmotoga</taxon>
    </lineage>
</organism>
<feature type="non-terminal residue" evidence="4">
    <location>
        <position position="97"/>
    </location>
</feature>
<name>A0A7C5DV17_9BACT</name>
<evidence type="ECO:0000259" key="3">
    <source>
        <dbReference type="PROSITE" id="PS51201"/>
    </source>
</evidence>
<dbReference type="PRINTS" id="PR00335">
    <property type="entry name" value="KUPTAKETRKA"/>
</dbReference>
<evidence type="ECO:0000313" key="4">
    <source>
        <dbReference type="EMBL" id="HHF08577.1"/>
    </source>
</evidence>
<dbReference type="Pfam" id="PF02254">
    <property type="entry name" value="TrkA_N"/>
    <property type="match status" value="1"/>
</dbReference>
<dbReference type="EMBL" id="DRTH01000133">
    <property type="protein sequence ID" value="HHF08577.1"/>
    <property type="molecule type" value="Genomic_DNA"/>
</dbReference>
<dbReference type="InterPro" id="IPR050721">
    <property type="entry name" value="Trk_Ktr_HKT_K-transport"/>
</dbReference>
<dbReference type="Gene3D" id="3.40.50.720">
    <property type="entry name" value="NAD(P)-binding Rossmann-like Domain"/>
    <property type="match status" value="1"/>
</dbReference>
<feature type="domain" description="RCK N-terminal" evidence="3">
    <location>
        <begin position="11"/>
        <end position="97"/>
    </location>
</feature>
<proteinExistence type="predicted"/>
<dbReference type="InterPro" id="IPR036291">
    <property type="entry name" value="NAD(P)-bd_dom_sf"/>
</dbReference>
<dbReference type="InterPro" id="IPR006036">
    <property type="entry name" value="K_uptake_TrkA"/>
</dbReference>
<protein>
    <submittedName>
        <fullName evidence="4">TrkA family potassium uptake protein</fullName>
    </submittedName>
</protein>
<sequence length="97" mass="10362">MKKNTKKRTEGLYIVIVGCGRIGSIIASRASSAGTNVVILDKDDNAFEALASDFTGFTITGDATELEYLKEAKTDRANILLALTAEDNTNFMVATVA</sequence>
<accession>A0A7C5DV17</accession>
<dbReference type="AlphaFoldDB" id="A0A7C5DV17"/>
<dbReference type="GO" id="GO:0005886">
    <property type="term" value="C:plasma membrane"/>
    <property type="evidence" value="ECO:0007669"/>
    <property type="project" value="InterPro"/>
</dbReference>
<reference evidence="4" key="1">
    <citation type="journal article" date="2020" name="mSystems">
        <title>Genome- and Community-Level Interaction Insights into Carbon Utilization and Element Cycling Functions of Hydrothermarchaeota in Hydrothermal Sediment.</title>
        <authorList>
            <person name="Zhou Z."/>
            <person name="Liu Y."/>
            <person name="Xu W."/>
            <person name="Pan J."/>
            <person name="Luo Z.H."/>
            <person name="Li M."/>
        </authorList>
    </citation>
    <scope>NUCLEOTIDE SEQUENCE [LARGE SCALE GENOMIC DNA]</scope>
    <source>
        <strain evidence="4">HyVt-80</strain>
    </source>
</reference>
<evidence type="ECO:0000256" key="1">
    <source>
        <dbReference type="ARBA" id="ARBA00022538"/>
    </source>
</evidence>
<keyword evidence="1" id="KW-0406">Ion transport</keyword>
<dbReference type="Proteomes" id="UP000886129">
    <property type="component" value="Unassembled WGS sequence"/>
</dbReference>
<dbReference type="GO" id="GO:0015079">
    <property type="term" value="F:potassium ion transmembrane transporter activity"/>
    <property type="evidence" value="ECO:0007669"/>
    <property type="project" value="InterPro"/>
</dbReference>
<keyword evidence="1" id="KW-0633">Potassium transport</keyword>
<dbReference type="SUPFAM" id="SSF51735">
    <property type="entry name" value="NAD(P)-binding Rossmann-fold domains"/>
    <property type="match status" value="1"/>
</dbReference>
<comment type="caution">
    <text evidence="4">The sequence shown here is derived from an EMBL/GenBank/DDBJ whole genome shotgun (WGS) entry which is preliminary data.</text>
</comment>
<dbReference type="PROSITE" id="PS51201">
    <property type="entry name" value="RCK_N"/>
    <property type="match status" value="1"/>
</dbReference>
<evidence type="ECO:0000256" key="2">
    <source>
        <dbReference type="ARBA" id="ARBA00022958"/>
    </source>
</evidence>
<dbReference type="PANTHER" id="PTHR43833">
    <property type="entry name" value="POTASSIUM CHANNEL PROTEIN 2-RELATED-RELATED"/>
    <property type="match status" value="1"/>
</dbReference>
<keyword evidence="1" id="KW-0813">Transport</keyword>
<keyword evidence="2" id="KW-0630">Potassium</keyword>
<dbReference type="InterPro" id="IPR003148">
    <property type="entry name" value="RCK_N"/>
</dbReference>